<dbReference type="SUPFAM" id="SSF141086">
    <property type="entry name" value="Agglutinin HPA-like"/>
    <property type="match status" value="1"/>
</dbReference>
<dbReference type="EMBL" id="JAIZPD010000012">
    <property type="protein sequence ID" value="KAH0959566.1"/>
    <property type="molecule type" value="Genomic_DNA"/>
</dbReference>
<keyword evidence="2" id="KW-1185">Reference proteome</keyword>
<organism evidence="1 2">
    <name type="scientific">Hirsutella rhossiliensis</name>
    <dbReference type="NCBI Taxonomy" id="111463"/>
    <lineage>
        <taxon>Eukaryota</taxon>
        <taxon>Fungi</taxon>
        <taxon>Dikarya</taxon>
        <taxon>Ascomycota</taxon>
        <taxon>Pezizomycotina</taxon>
        <taxon>Sordariomycetes</taxon>
        <taxon>Hypocreomycetidae</taxon>
        <taxon>Hypocreales</taxon>
        <taxon>Ophiocordycipitaceae</taxon>
        <taxon>Hirsutella</taxon>
    </lineage>
</organism>
<evidence type="ECO:0000313" key="1">
    <source>
        <dbReference type="EMBL" id="KAH0959566.1"/>
    </source>
</evidence>
<evidence type="ECO:0000313" key="2">
    <source>
        <dbReference type="Proteomes" id="UP000824596"/>
    </source>
</evidence>
<dbReference type="Proteomes" id="UP000824596">
    <property type="component" value="Unassembled WGS sequence"/>
</dbReference>
<accession>A0A9P8SED8</accession>
<comment type="caution">
    <text evidence="1">The sequence shown here is derived from an EMBL/GenBank/DDBJ whole genome shotgun (WGS) entry which is preliminary data.</text>
</comment>
<proteinExistence type="predicted"/>
<gene>
    <name evidence="1" type="ORF">HRG_09348</name>
</gene>
<dbReference type="AlphaFoldDB" id="A0A9P8SED8"/>
<dbReference type="RefSeq" id="XP_044717079.1">
    <property type="nucleotide sequence ID" value="XM_044867819.1"/>
</dbReference>
<sequence>MSKSYRVGQTIAPKHIDLIRQGKYALTLQDEATVPVNQDGFLDAKDGFGTAFILAETAASARKMGILDNRLQLERNSSWGFFPRLRVDVSSLEPEDAASSGGQDDLAASLRLDGRVAGLEMKLDYLASMLPPDTAAARKFVVETGRLTMANLLAVKTARRVEFAKTFQAPPVVKATISSVEPLKTPTLALNVRGEDVDSTGFRFDIWPWNIPPHESGGPYDAVIKWTATGF</sequence>
<dbReference type="GeneID" id="68358477"/>
<dbReference type="Gene3D" id="2.60.40.2080">
    <property type="match status" value="1"/>
</dbReference>
<dbReference type="InterPro" id="IPR037221">
    <property type="entry name" value="H-type_lectin_dom_sf"/>
</dbReference>
<reference evidence="1" key="1">
    <citation type="submission" date="2021-09" db="EMBL/GenBank/DDBJ databases">
        <title>A high-quality genome of the endoparasitic fungus Hirsutella rhossiliensis with a comparison of Hirsutella genomes reveals transposable elements contributing to genome size variation.</title>
        <authorList>
            <person name="Lin R."/>
            <person name="Jiao Y."/>
            <person name="Sun X."/>
            <person name="Ling J."/>
            <person name="Xie B."/>
            <person name="Cheng X."/>
        </authorList>
    </citation>
    <scope>NUCLEOTIDE SEQUENCE</scope>
    <source>
        <strain evidence="1">HR02</strain>
    </source>
</reference>
<name>A0A9P8SED8_9HYPO</name>
<protein>
    <submittedName>
        <fullName evidence="1">Uncharacterized protein</fullName>
    </submittedName>
</protein>